<accession>L7VSU9</accession>
<organism evidence="1">
    <name type="scientific">uncultured bacterium A1Q1_fos_962</name>
    <dbReference type="NCBI Taxonomy" id="1256592"/>
    <lineage>
        <taxon>Bacteria</taxon>
        <taxon>environmental samples</taxon>
    </lineage>
</organism>
<name>L7VSU9_9BACT</name>
<sequence length="96" mass="10986">MTQGFRFEPTDDGFEVFARGKSIGTIIPAKETSGRHCFYLGHDDRKEPRTYRGKQKAAEALQIISQLAAECRKRKWSTEKLLVMAWDERPRASDAP</sequence>
<evidence type="ECO:0000313" key="1">
    <source>
        <dbReference type="EMBL" id="AGC72187.1"/>
    </source>
</evidence>
<reference evidence="1" key="1">
    <citation type="submission" date="2012-09" db="EMBL/GenBank/DDBJ databases">
        <title>Metagenomic Characterization of a Microbial Community in Wastewater Detects High Levels of Antibiotic Resistance.</title>
        <authorList>
            <person name="Abrams M."/>
            <person name="Caldwell A."/>
            <person name="Vandaei E."/>
            <person name="Lee W."/>
            <person name="Perrott J."/>
            <person name="Khan S.Y."/>
            <person name="Ta J."/>
            <person name="Romero D."/>
            <person name="Nguyen V."/>
            <person name="Pourmand N."/>
            <person name="Ouverney C.C."/>
        </authorList>
    </citation>
    <scope>NUCLEOTIDE SEQUENCE</scope>
</reference>
<proteinExistence type="predicted"/>
<protein>
    <submittedName>
        <fullName evidence="1">Uncharacterized protein</fullName>
    </submittedName>
</protein>
<dbReference type="EMBL" id="JX649894">
    <property type="protein sequence ID" value="AGC72187.1"/>
    <property type="molecule type" value="Genomic_DNA"/>
</dbReference>
<dbReference type="AlphaFoldDB" id="L7VSU9"/>